<reference evidence="2 3" key="1">
    <citation type="journal article" date="2017" name="Genome Announc.">
        <title>Genome sequence of the saprophytic ascomycete Epicoccum nigrum ICMP 19927 strain isolated from New Zealand.</title>
        <authorList>
            <person name="Fokin M."/>
            <person name="Fleetwood D."/>
            <person name="Weir B.S."/>
            <person name="Villas-Boas S.G."/>
        </authorList>
    </citation>
    <scope>NUCLEOTIDE SEQUENCE [LARGE SCALE GENOMIC DNA]</scope>
    <source>
        <strain evidence="2 3">ICMP 19927</strain>
    </source>
</reference>
<organism evidence="2 3">
    <name type="scientific">Epicoccum nigrum</name>
    <name type="common">Soil fungus</name>
    <name type="synonym">Epicoccum purpurascens</name>
    <dbReference type="NCBI Taxonomy" id="105696"/>
    <lineage>
        <taxon>Eukaryota</taxon>
        <taxon>Fungi</taxon>
        <taxon>Dikarya</taxon>
        <taxon>Ascomycota</taxon>
        <taxon>Pezizomycotina</taxon>
        <taxon>Dothideomycetes</taxon>
        <taxon>Pleosporomycetidae</taxon>
        <taxon>Pleosporales</taxon>
        <taxon>Pleosporineae</taxon>
        <taxon>Didymellaceae</taxon>
        <taxon>Epicoccum</taxon>
    </lineage>
</organism>
<dbReference type="AlphaFoldDB" id="A0A1Y2LK91"/>
<feature type="region of interest" description="Disordered" evidence="1">
    <location>
        <begin position="160"/>
        <end position="183"/>
    </location>
</feature>
<keyword evidence="3" id="KW-1185">Reference proteome</keyword>
<dbReference type="EMBL" id="KZ107857">
    <property type="protein sequence ID" value="OSS44413.1"/>
    <property type="molecule type" value="Genomic_DNA"/>
</dbReference>
<evidence type="ECO:0000313" key="3">
    <source>
        <dbReference type="Proteomes" id="UP000193240"/>
    </source>
</evidence>
<dbReference type="Proteomes" id="UP000193240">
    <property type="component" value="Unassembled WGS sequence"/>
</dbReference>
<proteinExistence type="predicted"/>
<protein>
    <submittedName>
        <fullName evidence="2">Uncharacterized protein</fullName>
    </submittedName>
</protein>
<evidence type="ECO:0000256" key="1">
    <source>
        <dbReference type="SAM" id="MobiDB-lite"/>
    </source>
</evidence>
<sequence>MELMPIIDAYRFADDMTTFTVDLGENEQQKMLVSPKALTQDINVMNEANPAGDKSGQLKDNDTVITKTRVADTPMHPQDSIANNNEKTIRKKPKEKEPKAQPTRIKVKAKAACSSTAFPRAPMSYGQSPMLPRSTKPVIKQKTVTVDKIKQSSVAETRNLLSSTETKRKQTSCSIDRQPTKKDKTYPRIPAISVNGSATQGQINQSVRRGWDTRRYGRQDQLEVLAWQKPEHRFGSMVIERR</sequence>
<feature type="region of interest" description="Disordered" evidence="1">
    <location>
        <begin position="74"/>
        <end position="114"/>
    </location>
</feature>
<evidence type="ECO:0000313" key="2">
    <source>
        <dbReference type="EMBL" id="OSS44413.1"/>
    </source>
</evidence>
<dbReference type="InParanoid" id="A0A1Y2LK91"/>
<accession>A0A1Y2LK91</accession>
<name>A0A1Y2LK91_EPING</name>
<gene>
    <name evidence="2" type="ORF">B5807_10946</name>
</gene>